<dbReference type="AlphaFoldDB" id="A0A846M0N9"/>
<evidence type="ECO:0000313" key="2">
    <source>
        <dbReference type="EMBL" id="NIJ15727.1"/>
    </source>
</evidence>
<evidence type="ECO:0000313" key="3">
    <source>
        <dbReference type="Proteomes" id="UP000576821"/>
    </source>
</evidence>
<gene>
    <name evidence="2" type="ORF">FHS54_000676</name>
</gene>
<protein>
    <submittedName>
        <fullName evidence="2">Uncharacterized protein (DUF983 family)</fullName>
    </submittedName>
</protein>
<reference evidence="2 3" key="1">
    <citation type="submission" date="2020-03" db="EMBL/GenBank/DDBJ databases">
        <title>Genomic Encyclopedia of Type Strains, Phase IV (KMG-IV): sequencing the most valuable type-strain genomes for metagenomic binning, comparative biology and taxonomic classification.</title>
        <authorList>
            <person name="Goeker M."/>
        </authorList>
    </citation>
    <scope>NUCLEOTIDE SEQUENCE [LARGE SCALE GENOMIC DNA]</scope>
    <source>
        <strain evidence="2 3">DSM 21299</strain>
    </source>
</reference>
<dbReference type="InterPro" id="IPR009325">
    <property type="entry name" value="DUF983"/>
</dbReference>
<organism evidence="2 3">
    <name type="scientific">Sphingobium vermicomposti</name>
    <dbReference type="NCBI Taxonomy" id="529005"/>
    <lineage>
        <taxon>Bacteria</taxon>
        <taxon>Pseudomonadati</taxon>
        <taxon>Pseudomonadota</taxon>
        <taxon>Alphaproteobacteria</taxon>
        <taxon>Sphingomonadales</taxon>
        <taxon>Sphingomonadaceae</taxon>
        <taxon>Sphingobium</taxon>
    </lineage>
</organism>
<accession>A0A846M0N9</accession>
<name>A0A846M0N9_9SPHN</name>
<keyword evidence="3" id="KW-1185">Reference proteome</keyword>
<dbReference type="Pfam" id="PF06170">
    <property type="entry name" value="DUF983"/>
    <property type="match status" value="1"/>
</dbReference>
<evidence type="ECO:0000256" key="1">
    <source>
        <dbReference type="SAM" id="Phobius"/>
    </source>
</evidence>
<proteinExistence type="predicted"/>
<keyword evidence="1" id="KW-1133">Transmembrane helix</keyword>
<feature type="transmembrane region" description="Helical" evidence="1">
    <location>
        <begin position="85"/>
        <end position="107"/>
    </location>
</feature>
<dbReference type="EMBL" id="JAASQR010000001">
    <property type="protein sequence ID" value="NIJ15727.1"/>
    <property type="molecule type" value="Genomic_DNA"/>
</dbReference>
<dbReference type="RefSeq" id="WP_167302355.1">
    <property type="nucleotide sequence ID" value="NZ_JAASQR010000001.1"/>
</dbReference>
<comment type="caution">
    <text evidence="2">The sequence shown here is derived from an EMBL/GenBank/DDBJ whole genome shotgun (WGS) entry which is preliminary data.</text>
</comment>
<feature type="transmembrane region" description="Helical" evidence="1">
    <location>
        <begin position="59"/>
        <end position="79"/>
    </location>
</feature>
<keyword evidence="1" id="KW-0812">Transmembrane</keyword>
<sequence length="131" mass="13963">MTSSEPVAHPPIPLIVAAARGSCPRCGAATMFAGPIGFSPHCRQCDLDYGQFNVGDGPAAFLTLIVGAVMVGLALSVELKFHPPLWVHMLLWTPLTVAAVVGSLRVAKGALLTLEYRNKAREGRIVKEKRS</sequence>
<keyword evidence="1" id="KW-0472">Membrane</keyword>
<dbReference type="Proteomes" id="UP000576821">
    <property type="component" value="Unassembled WGS sequence"/>
</dbReference>